<dbReference type="SUPFAM" id="SSF47473">
    <property type="entry name" value="EF-hand"/>
    <property type="match status" value="1"/>
</dbReference>
<dbReference type="EMBL" id="CAJFCV020000003">
    <property type="protein sequence ID" value="CAG9104010.1"/>
    <property type="molecule type" value="Genomic_DNA"/>
</dbReference>
<keyword evidence="10" id="KW-1185">Reference proteome</keyword>
<dbReference type="PANTHER" id="PTHR10336:SF196">
    <property type="entry name" value="PHOSPHOINOSITIDE PHOSPHOLIPASE C"/>
    <property type="match status" value="1"/>
</dbReference>
<dbReference type="PRINTS" id="PR00390">
    <property type="entry name" value="PHPHLIPASEC"/>
</dbReference>
<proteinExistence type="predicted"/>
<dbReference type="SMART" id="SM00239">
    <property type="entry name" value="C2"/>
    <property type="match status" value="1"/>
</dbReference>
<dbReference type="FunFam" id="2.30.29.30:FF:000025">
    <property type="entry name" value="Phosphoinositide phospholipase C"/>
    <property type="match status" value="1"/>
</dbReference>
<dbReference type="Gene3D" id="3.20.20.190">
    <property type="entry name" value="Phosphatidylinositol (PI) phosphodiesterase"/>
    <property type="match status" value="1"/>
</dbReference>
<dbReference type="InterPro" id="IPR000909">
    <property type="entry name" value="PLipase_C_PInositol-sp_X_dom"/>
</dbReference>
<dbReference type="GO" id="GO:0007214">
    <property type="term" value="P:gamma-aminobutyric acid signaling pathway"/>
    <property type="evidence" value="ECO:0007669"/>
    <property type="project" value="TreeGrafter"/>
</dbReference>
<dbReference type="InterPro" id="IPR011992">
    <property type="entry name" value="EF-hand-dom_pair"/>
</dbReference>
<keyword evidence="4" id="KW-0378">Hydrolase</keyword>
<dbReference type="InterPro" id="IPR001849">
    <property type="entry name" value="PH_domain"/>
</dbReference>
<organism evidence="9 11">
    <name type="scientific">Bursaphelenchus xylophilus</name>
    <name type="common">Pinewood nematode worm</name>
    <name type="synonym">Aphelenchoides xylophilus</name>
    <dbReference type="NCBI Taxonomy" id="6326"/>
    <lineage>
        <taxon>Eukaryota</taxon>
        <taxon>Metazoa</taxon>
        <taxon>Ecdysozoa</taxon>
        <taxon>Nematoda</taxon>
        <taxon>Chromadorea</taxon>
        <taxon>Rhabditida</taxon>
        <taxon>Tylenchina</taxon>
        <taxon>Tylenchomorpha</taxon>
        <taxon>Aphelenchoidea</taxon>
        <taxon>Aphelenchoididae</taxon>
        <taxon>Bursaphelenchus</taxon>
    </lineage>
</organism>
<evidence type="ECO:0000256" key="2">
    <source>
        <dbReference type="ARBA" id="ARBA00022490"/>
    </source>
</evidence>
<dbReference type="InterPro" id="IPR017946">
    <property type="entry name" value="PLC-like_Pdiesterase_TIM-brl"/>
</dbReference>
<dbReference type="SMR" id="A0A1I7SEF2"/>
<dbReference type="SMART" id="SM00149">
    <property type="entry name" value="PLCYc"/>
    <property type="match status" value="1"/>
</dbReference>
<dbReference type="FunFam" id="1.10.238.10:FF:000005">
    <property type="entry name" value="Phosphoinositide phospholipase C"/>
    <property type="match status" value="1"/>
</dbReference>
<feature type="compositionally biased region" description="Polar residues" evidence="5">
    <location>
        <begin position="72"/>
        <end position="84"/>
    </location>
</feature>
<dbReference type="InterPro" id="IPR001711">
    <property type="entry name" value="PLipase_C_Pinositol-sp_Y"/>
</dbReference>
<accession>A0A1I7SEF2</accession>
<keyword evidence="4" id="KW-0443">Lipid metabolism</keyword>
<evidence type="ECO:0000313" key="11">
    <source>
        <dbReference type="WBParaSite" id="BXY_1141100.1"/>
    </source>
</evidence>
<evidence type="ECO:0000313" key="9">
    <source>
        <dbReference type="Proteomes" id="UP000095284"/>
    </source>
</evidence>
<evidence type="ECO:0000313" key="8">
    <source>
        <dbReference type="EMBL" id="CAD5219079.1"/>
    </source>
</evidence>
<feature type="domain" description="PI-PLC Y-box" evidence="7">
    <location>
        <begin position="649"/>
        <end position="739"/>
    </location>
</feature>
<comment type="subcellular location">
    <subcellularLocation>
        <location evidence="1">Cytoplasm</location>
    </subcellularLocation>
</comment>
<name>A0A1I7SEF2_BURXY</name>
<dbReference type="Gene3D" id="1.10.238.10">
    <property type="entry name" value="EF-hand"/>
    <property type="match status" value="1"/>
</dbReference>
<dbReference type="GO" id="GO:0032228">
    <property type="term" value="P:regulation of synaptic transmission, GABAergic"/>
    <property type="evidence" value="ECO:0007669"/>
    <property type="project" value="TreeGrafter"/>
</dbReference>
<dbReference type="GO" id="GO:0004435">
    <property type="term" value="F:phosphatidylinositol-4,5-bisphosphate phospholipase C activity"/>
    <property type="evidence" value="ECO:0007669"/>
    <property type="project" value="UniProtKB-EC"/>
</dbReference>
<dbReference type="Pfam" id="PF09279">
    <property type="entry name" value="EF-hand_like"/>
    <property type="match status" value="1"/>
</dbReference>
<dbReference type="InterPro" id="IPR035892">
    <property type="entry name" value="C2_domain_sf"/>
</dbReference>
<dbReference type="Pfam" id="PF16457">
    <property type="entry name" value="PH_12"/>
    <property type="match status" value="1"/>
</dbReference>
<dbReference type="eggNOG" id="KOG0169">
    <property type="taxonomic scope" value="Eukaryota"/>
</dbReference>
<reference evidence="8" key="2">
    <citation type="submission" date="2020-09" db="EMBL/GenBank/DDBJ databases">
        <authorList>
            <person name="Kikuchi T."/>
        </authorList>
    </citation>
    <scope>NUCLEOTIDE SEQUENCE</scope>
    <source>
        <strain evidence="8">Ka4C1</strain>
    </source>
</reference>
<dbReference type="Proteomes" id="UP000582659">
    <property type="component" value="Unassembled WGS sequence"/>
</dbReference>
<dbReference type="CDD" id="cd16206">
    <property type="entry name" value="EFh_PRIP"/>
    <property type="match status" value="1"/>
</dbReference>
<dbReference type="OrthoDB" id="269822at2759"/>
<dbReference type="SUPFAM" id="SSF51695">
    <property type="entry name" value="PLC-like phosphodiesterases"/>
    <property type="match status" value="1"/>
</dbReference>
<dbReference type="SMART" id="SM00148">
    <property type="entry name" value="PLCXc"/>
    <property type="match status" value="1"/>
</dbReference>
<feature type="region of interest" description="Disordered" evidence="5">
    <location>
        <begin position="50"/>
        <end position="124"/>
    </location>
</feature>
<sequence>MVCFLPLDQAIHCKKSIKIKYYKASKFGANPSSAIARIVAAKVRGLELRSSRKGMNGTNGTDTALPPVPNPIGQSHSASSSPTRPNMPANHPLNLRNHTLRSSLRRRDGRQRSPGRKTVSFCSQNQDKKVSNVADCLQIMQQGTEMVKLRTNVRQFCRIFTLDADVSHIRWTPTNKKPHKARIPVDSIKEVRTGRNTELLRATENSNTDLQDECAFSIIYGAQYECLDLIALSADDANIWVTGLMALTTAQKQDNQPHASNSMSTVRERWLGTVFDQADKDGRGYISEKSTVRLICEINSRLSLSRVKQKVKESSAIASAENDTAARGHIEKEQFIEIYKDISTRPEIYFLMVRYANKDYLSCDDLQVFLETEQGMIFIDRKFCENLIQQHEPSPEARENNCMTVDGFTNYLLSRAGLVFDPQHFQVCHDMSRPLNEYFIAASYNTYLVEDQTQGPCSIDGYITALKRNCRFIEMNLWDPLDQENPEPLICRTSTTPTHIRASAALETIRKLAFEKTKYPLFIRLDVHLSNEWQIVFAEMLKNILEDVLYQPKYDKTDWTDPTNVPTPAHFLNKIILISNGYKSKSGPLPPAEIPNEDEEDHFVEVSSNTTRQRLAIKLLELIPPFGQLKYIQDTVTFSDLGNLTSHKDLLSICESSCLRLIQNNASMFGQITRNFLLRITPNITRLDSSNMNPQEFWNFGVNLCALNYQTPGLMMDLQEGKFAANGGCGYVLKPPIMQDEVFSPVDKMPFAPQVLHLRIISGQQLPRPRGSTAKGDSTDAFVVVEIFGIPADCAEERTKTIRNDSFNPNFDESFQFEVCIPEIALVRFLVLDDDYIGDDFIGQYTIPFECLQSGYRHIPLLNNEGEPLENSTLFVHIAITNRRGGGKPKKRGMSVKRKTQRVQTGMKLVGIKTADDLFKSVSDPLIESIEMRNKLESALTEFQEQCGIGPTGSMRQGLRLLHARIVGAASDSPTNPLKSSESSILYVTLNSNGNPVVKVDVEIPEAMQRTFNSLETLLERCERVQMEMGEKVRKLSEVTLKISDCYMELSQLCEEAGLRGQKAQRASENFAWNVRLLKAQYTLAVKMQTETESMIQQVIETAKSLGVFRAKEDAANNN</sequence>
<feature type="domain" description="C2" evidence="6">
    <location>
        <begin position="737"/>
        <end position="863"/>
    </location>
</feature>
<dbReference type="EMBL" id="CAJFDI010000003">
    <property type="protein sequence ID" value="CAD5219079.1"/>
    <property type="molecule type" value="Genomic_DNA"/>
</dbReference>
<evidence type="ECO:0000259" key="6">
    <source>
        <dbReference type="PROSITE" id="PS50004"/>
    </source>
</evidence>
<dbReference type="InterPro" id="IPR001192">
    <property type="entry name" value="PI-PLC_fam"/>
</dbReference>
<dbReference type="CDD" id="cd13364">
    <property type="entry name" value="PH_PLC_eta"/>
    <property type="match status" value="1"/>
</dbReference>
<evidence type="ECO:0000256" key="1">
    <source>
        <dbReference type="ARBA" id="ARBA00004496"/>
    </source>
</evidence>
<evidence type="ECO:0000256" key="5">
    <source>
        <dbReference type="SAM" id="MobiDB-lite"/>
    </source>
</evidence>
<evidence type="ECO:0000256" key="3">
    <source>
        <dbReference type="ARBA" id="ARBA00023224"/>
    </source>
</evidence>
<dbReference type="EC" id="3.1.4.11" evidence="4"/>
<dbReference type="Proteomes" id="UP000659654">
    <property type="component" value="Unassembled WGS sequence"/>
</dbReference>
<dbReference type="CDD" id="cd00275">
    <property type="entry name" value="C2_PLC_like"/>
    <property type="match status" value="1"/>
</dbReference>
<comment type="catalytic activity">
    <reaction evidence="4">
        <text>a 1,2-diacyl-sn-glycero-3-phospho-(1D-myo-inositol-4,5-bisphosphate) + H2O = 1D-myo-inositol 1,4,5-trisphosphate + a 1,2-diacyl-sn-glycerol + H(+)</text>
        <dbReference type="Rhea" id="RHEA:33179"/>
        <dbReference type="ChEBI" id="CHEBI:15377"/>
        <dbReference type="ChEBI" id="CHEBI:15378"/>
        <dbReference type="ChEBI" id="CHEBI:17815"/>
        <dbReference type="ChEBI" id="CHEBI:58456"/>
        <dbReference type="ChEBI" id="CHEBI:203600"/>
        <dbReference type="EC" id="3.1.4.11"/>
    </reaction>
</comment>
<dbReference type="GO" id="GO:0046488">
    <property type="term" value="P:phosphatidylinositol metabolic process"/>
    <property type="evidence" value="ECO:0007669"/>
    <property type="project" value="TreeGrafter"/>
</dbReference>
<dbReference type="GO" id="GO:0051209">
    <property type="term" value="P:release of sequestered calcium ion into cytosol"/>
    <property type="evidence" value="ECO:0007669"/>
    <property type="project" value="TreeGrafter"/>
</dbReference>
<keyword evidence="2" id="KW-0963">Cytoplasm</keyword>
<reference evidence="11" key="1">
    <citation type="submission" date="2016-11" db="UniProtKB">
        <authorList>
            <consortium name="WormBaseParasite"/>
        </authorList>
    </citation>
    <scope>IDENTIFICATION</scope>
</reference>
<dbReference type="PROSITE" id="PS50008">
    <property type="entry name" value="PIPLC_Y_DOMAIN"/>
    <property type="match status" value="1"/>
</dbReference>
<keyword evidence="3" id="KW-0807">Transducer</keyword>
<dbReference type="Pfam" id="PF00387">
    <property type="entry name" value="PI-PLC-Y"/>
    <property type="match status" value="1"/>
</dbReference>
<dbReference type="PANTHER" id="PTHR10336">
    <property type="entry name" value="PHOSPHOINOSITIDE-SPECIFIC PHOSPHOLIPASE C FAMILY PROTEIN"/>
    <property type="match status" value="1"/>
</dbReference>
<dbReference type="SUPFAM" id="SSF49562">
    <property type="entry name" value="C2 domain (Calcium/lipid-binding domain, CaLB)"/>
    <property type="match status" value="1"/>
</dbReference>
<dbReference type="CDD" id="cd08558">
    <property type="entry name" value="PI-PLCc_eukaryota"/>
    <property type="match status" value="1"/>
</dbReference>
<dbReference type="GO" id="GO:0016042">
    <property type="term" value="P:lipid catabolic process"/>
    <property type="evidence" value="ECO:0007669"/>
    <property type="project" value="UniProtKB-KW"/>
</dbReference>
<evidence type="ECO:0000259" key="7">
    <source>
        <dbReference type="PROSITE" id="PS50008"/>
    </source>
</evidence>
<dbReference type="Pfam" id="PF00168">
    <property type="entry name" value="C2"/>
    <property type="match status" value="1"/>
</dbReference>
<keyword evidence="4" id="KW-0442">Lipid degradation</keyword>
<gene>
    <name evidence="8" type="ORF">BXYJ_LOCUS5499</name>
</gene>
<dbReference type="Gene3D" id="2.60.40.150">
    <property type="entry name" value="C2 domain"/>
    <property type="match status" value="1"/>
</dbReference>
<dbReference type="WBParaSite" id="BXY_1141100.1">
    <property type="protein sequence ID" value="BXY_1141100.1"/>
    <property type="gene ID" value="BXY_1141100"/>
</dbReference>
<dbReference type="GO" id="GO:0005737">
    <property type="term" value="C:cytoplasm"/>
    <property type="evidence" value="ECO:0007669"/>
    <property type="project" value="UniProtKB-SubCell"/>
</dbReference>
<evidence type="ECO:0000256" key="4">
    <source>
        <dbReference type="RuleBase" id="RU361133"/>
    </source>
</evidence>
<dbReference type="Pfam" id="PF00388">
    <property type="entry name" value="PI-PLC-X"/>
    <property type="match status" value="1"/>
</dbReference>
<protein>
    <recommendedName>
        <fullName evidence="4">Phosphoinositide phospholipase C</fullName>
        <ecNumber evidence="4">3.1.4.11</ecNumber>
    </recommendedName>
</protein>
<dbReference type="Proteomes" id="UP000095284">
    <property type="component" value="Unplaced"/>
</dbReference>
<evidence type="ECO:0000313" key="10">
    <source>
        <dbReference type="Proteomes" id="UP000659654"/>
    </source>
</evidence>
<dbReference type="InterPro" id="IPR015359">
    <property type="entry name" value="PLC_EF-hand-like"/>
</dbReference>
<dbReference type="SUPFAM" id="SSF50729">
    <property type="entry name" value="PH domain-like"/>
    <property type="match status" value="1"/>
</dbReference>
<dbReference type="PROSITE" id="PS50004">
    <property type="entry name" value="C2"/>
    <property type="match status" value="1"/>
</dbReference>
<dbReference type="Gene3D" id="2.30.29.30">
    <property type="entry name" value="Pleckstrin-homology domain (PH domain)/Phosphotyrosine-binding domain (PTB)"/>
    <property type="match status" value="1"/>
</dbReference>
<dbReference type="InterPro" id="IPR000008">
    <property type="entry name" value="C2_dom"/>
</dbReference>
<dbReference type="InterPro" id="IPR011993">
    <property type="entry name" value="PH-like_dom_sf"/>
</dbReference>
<dbReference type="PROSITE" id="PS50007">
    <property type="entry name" value="PIPLC_X_DOMAIN"/>
    <property type="match status" value="1"/>
</dbReference>
<dbReference type="GO" id="GO:0048015">
    <property type="term" value="P:phosphatidylinositol-mediated signaling"/>
    <property type="evidence" value="ECO:0007669"/>
    <property type="project" value="TreeGrafter"/>
</dbReference>
<dbReference type="AlphaFoldDB" id="A0A1I7SEF2"/>
<feature type="compositionally biased region" description="Basic residues" evidence="5">
    <location>
        <begin position="103"/>
        <end position="115"/>
    </location>
</feature>